<comment type="similarity">
    <text evidence="1">Belongs to the FAM135 family.</text>
</comment>
<dbReference type="InterPro" id="IPR022122">
    <property type="entry name" value="DUF3657"/>
</dbReference>
<name>G0QLT4_ICHMU</name>
<dbReference type="SUPFAM" id="SSF53474">
    <property type="entry name" value="alpha/beta-Hydrolases"/>
    <property type="match status" value="1"/>
</dbReference>
<dbReference type="InterPro" id="IPR044294">
    <property type="entry name" value="Lipase-like"/>
</dbReference>
<dbReference type="InParanoid" id="G0QLT4"/>
<proteinExistence type="inferred from homology"/>
<sequence length="810" mass="96550">MSFKSILEIVLHLQNFQNIDLFYQGLYFLRFTIYYQNPKDQVLKKKKEQSIQNIQKQKTYAHPYKLSENYKRYKTEQNETLKGLKFNDSQYFRPAGIIESQNVFCSKSFFIKFCEEEVELNDFCHFNLEFDIEKEAIELYMETELMFFDCMNINGNNNTLNSLNVQKKIENNIQQQPPSFSHKCSEEQNLYNESRSLTVNKYKISDPFDGIHEYIPLFFQESNFCIANAIIHTTRLDYAYRLIPIQLSDFSKIPPEERIGYIEQYIQKQDSQQQKQMDEALKKQLNIKNNKEIDYEYVYSVFVDNLKKSYNKIYNHYNKISSRCILDWQKKKFKKYLQPPNRLIIPEYVPNDQQQQQKNISFNILLEKRFKTKDPEVILHAILNEANFVSNQLQLLWYKYLDLYKVSPVFTFVLFKYEYYIRLKERISMFIIKKKIQSQNFAKMHEQINVDQNQKIALKIRQNLEIIDKKYHNINSQKINQHPLIFEEIIIKEQKEANEENITDSTDPSQEYYKGIHLFILVHGFQGNAFDMKLFKNYINYSYPEAMFLCSSYNEDNTEGDLEDMGKNLANEITAFVQDNCQGDNLGKYTYIFIFQIINKKIIRLSLIGFSLGGLIIRSALPYLEQFSQKTFTFMSLSSPHLGFMYNSNKIIDTGIWILKRWKKSICLQQLTMADHQDIQQTFLYKLSQAKGLGWFKNICLVSSSQDSYSPFDSARIEMTKEASKDPKKGQLYNEMTQNVLGQLSTNVLYRLDVHFQIQEKLLFIIFQYLNQFFCFRNIDTFIGRAAHIQFIECQQLIRLLILNYEQFFR</sequence>
<dbReference type="GO" id="GO:0004447">
    <property type="term" value="F:iodide peroxidase activity"/>
    <property type="evidence" value="ECO:0007669"/>
    <property type="project" value="UniProtKB-EC"/>
</dbReference>
<evidence type="ECO:0000313" key="4">
    <source>
        <dbReference type="Proteomes" id="UP000008983"/>
    </source>
</evidence>
<dbReference type="GO" id="GO:0003841">
    <property type="term" value="F:1-acylglycerol-3-phosphate O-acyltransferase activity"/>
    <property type="evidence" value="ECO:0007669"/>
    <property type="project" value="UniProtKB-EC"/>
</dbReference>
<dbReference type="EC" id="3.1.21.4" evidence="3"/>
<dbReference type="EC" id="1.11.1.8" evidence="3"/>
<accession>G0QLT4</accession>
<evidence type="ECO:0000259" key="2">
    <source>
        <dbReference type="Pfam" id="PF05057"/>
    </source>
</evidence>
<dbReference type="GO" id="GO:0004806">
    <property type="term" value="F:triacylglycerol lipase activity"/>
    <property type="evidence" value="ECO:0007669"/>
    <property type="project" value="UniProtKB-EC"/>
</dbReference>
<dbReference type="OrthoDB" id="273452at2759"/>
<dbReference type="Pfam" id="PF05057">
    <property type="entry name" value="DUF676"/>
    <property type="match status" value="1"/>
</dbReference>
<dbReference type="RefSeq" id="XP_004039039.1">
    <property type="nucleotide sequence ID" value="XM_004038991.1"/>
</dbReference>
<dbReference type="InterPro" id="IPR029058">
    <property type="entry name" value="AB_hydrolase_fold"/>
</dbReference>
<feature type="domain" description="DUF676" evidence="2">
    <location>
        <begin position="515"/>
        <end position="718"/>
    </location>
</feature>
<dbReference type="eggNOG" id="KOG2205">
    <property type="taxonomic scope" value="Eukaryota"/>
</dbReference>
<dbReference type="GeneID" id="14910004"/>
<dbReference type="GO" id="GO:0009036">
    <property type="term" value="F:type II site-specific deoxyribonuclease activity"/>
    <property type="evidence" value="ECO:0007669"/>
    <property type="project" value="UniProtKB-EC"/>
</dbReference>
<keyword evidence="3" id="KW-0575">Peroxidase</keyword>
<dbReference type="Pfam" id="PF12394">
    <property type="entry name" value="DUF3657"/>
    <property type="match status" value="1"/>
</dbReference>
<keyword evidence="3" id="KW-0378">Hydrolase</keyword>
<gene>
    <name evidence="3" type="ORF">IMG5_036310</name>
</gene>
<dbReference type="EC" id="2.3.1.51" evidence="3"/>
<dbReference type="GO" id="GO:0003972">
    <property type="term" value="F:RNA ligase (ATP) activity"/>
    <property type="evidence" value="ECO:0007669"/>
    <property type="project" value="UniProtKB-EC"/>
</dbReference>
<keyword evidence="4" id="KW-1185">Reference proteome</keyword>
<evidence type="ECO:0000256" key="1">
    <source>
        <dbReference type="ARBA" id="ARBA00007949"/>
    </source>
</evidence>
<keyword evidence="3" id="KW-0012">Acyltransferase</keyword>
<dbReference type="Proteomes" id="UP000008983">
    <property type="component" value="Unassembled WGS sequence"/>
</dbReference>
<dbReference type="EC" id="3.1.1.3" evidence="3"/>
<dbReference type="PANTHER" id="PTHR12482">
    <property type="entry name" value="LIPASE ROG1-RELATED-RELATED"/>
    <property type="match status" value="1"/>
</dbReference>
<dbReference type="PANTHER" id="PTHR12482:SF5">
    <property type="entry name" value="DUF676 DOMAIN-CONTAINING PROTEIN"/>
    <property type="match status" value="1"/>
</dbReference>
<dbReference type="OMA" id="LECQPLM"/>
<dbReference type="AlphaFoldDB" id="G0QLT4"/>
<protein>
    <submittedName>
        <fullName evidence="3">Serine esterase, putative</fullName>
        <ecNumber evidence="3">1.11.1.8</ecNumber>
        <ecNumber evidence="3">2.3.1.51</ecNumber>
        <ecNumber evidence="3">3.1.1.3</ecNumber>
        <ecNumber evidence="3">3.1.21.4</ecNumber>
        <ecNumber evidence="3">6.5.1.3</ecNumber>
    </submittedName>
</protein>
<keyword evidence="3" id="KW-0436">Ligase</keyword>
<evidence type="ECO:0000313" key="3">
    <source>
        <dbReference type="EMBL" id="EGR33815.1"/>
    </source>
</evidence>
<organism evidence="3 4">
    <name type="scientific">Ichthyophthirius multifiliis</name>
    <name type="common">White spot disease agent</name>
    <name type="synonym">Ich</name>
    <dbReference type="NCBI Taxonomy" id="5932"/>
    <lineage>
        <taxon>Eukaryota</taxon>
        <taxon>Sar</taxon>
        <taxon>Alveolata</taxon>
        <taxon>Ciliophora</taxon>
        <taxon>Intramacronucleata</taxon>
        <taxon>Oligohymenophorea</taxon>
        <taxon>Hymenostomatida</taxon>
        <taxon>Ophryoglenina</taxon>
        <taxon>Ichthyophthirius</taxon>
    </lineage>
</organism>
<dbReference type="InterPro" id="IPR007751">
    <property type="entry name" value="DUF676_lipase-like"/>
</dbReference>
<keyword evidence="3" id="KW-0560">Oxidoreductase</keyword>
<dbReference type="EMBL" id="GL983306">
    <property type="protein sequence ID" value="EGR33815.1"/>
    <property type="molecule type" value="Genomic_DNA"/>
</dbReference>
<reference evidence="3 4" key="1">
    <citation type="submission" date="2011-07" db="EMBL/GenBank/DDBJ databases">
        <authorList>
            <person name="Coyne R."/>
            <person name="Brami D."/>
            <person name="Johnson J."/>
            <person name="Hostetler J."/>
            <person name="Hannick L."/>
            <person name="Clark T."/>
            <person name="Cassidy-Hanley D."/>
            <person name="Inman J."/>
        </authorList>
    </citation>
    <scope>NUCLEOTIDE SEQUENCE [LARGE SCALE GENOMIC DNA]</scope>
    <source>
        <strain evidence="3 4">G5</strain>
    </source>
</reference>
<dbReference type="Gene3D" id="3.40.50.1820">
    <property type="entry name" value="alpha/beta hydrolase"/>
    <property type="match status" value="1"/>
</dbReference>
<keyword evidence="3" id="KW-0808">Transferase</keyword>
<dbReference type="EC" id="6.5.1.3" evidence="3"/>